<keyword evidence="3" id="KW-1185">Reference proteome</keyword>
<sequence>MPRTSVPPLHTPTCEQLAKMSPFKTYWHADVFGSNGIATGDLQTEYHDRRPLPSCSPLCTPLIPPPTAPAVAPPLILPFKNFRISELQDIPVFCLLLKKLQQKKSEWLWSWSRGSVVRNTYTDHYLIVCTASRRRDARRHRADGGRRMAGGRRDGRWVQHGRQMAGGGRQNRWQQRAVGRRWGPGSGLA</sequence>
<evidence type="ECO:0000256" key="1">
    <source>
        <dbReference type="SAM" id="MobiDB-lite"/>
    </source>
</evidence>
<feature type="region of interest" description="Disordered" evidence="1">
    <location>
        <begin position="161"/>
        <end position="189"/>
    </location>
</feature>
<accession>A0AAD6VCD2</accession>
<gene>
    <name evidence="2" type="ORF">GGX14DRAFT_397531</name>
</gene>
<evidence type="ECO:0000313" key="2">
    <source>
        <dbReference type="EMBL" id="KAJ7205834.1"/>
    </source>
</evidence>
<proteinExistence type="predicted"/>
<organism evidence="2 3">
    <name type="scientific">Mycena pura</name>
    <dbReference type="NCBI Taxonomy" id="153505"/>
    <lineage>
        <taxon>Eukaryota</taxon>
        <taxon>Fungi</taxon>
        <taxon>Dikarya</taxon>
        <taxon>Basidiomycota</taxon>
        <taxon>Agaricomycotina</taxon>
        <taxon>Agaricomycetes</taxon>
        <taxon>Agaricomycetidae</taxon>
        <taxon>Agaricales</taxon>
        <taxon>Marasmiineae</taxon>
        <taxon>Mycenaceae</taxon>
        <taxon>Mycena</taxon>
    </lineage>
</organism>
<evidence type="ECO:0000313" key="3">
    <source>
        <dbReference type="Proteomes" id="UP001219525"/>
    </source>
</evidence>
<protein>
    <submittedName>
        <fullName evidence="2">Uncharacterized protein</fullName>
    </submittedName>
</protein>
<dbReference type="Proteomes" id="UP001219525">
    <property type="component" value="Unassembled WGS sequence"/>
</dbReference>
<reference evidence="2" key="1">
    <citation type="submission" date="2023-03" db="EMBL/GenBank/DDBJ databases">
        <title>Massive genome expansion in bonnet fungi (Mycena s.s.) driven by repeated elements and novel gene families across ecological guilds.</title>
        <authorList>
            <consortium name="Lawrence Berkeley National Laboratory"/>
            <person name="Harder C.B."/>
            <person name="Miyauchi S."/>
            <person name="Viragh M."/>
            <person name="Kuo A."/>
            <person name="Thoen E."/>
            <person name="Andreopoulos B."/>
            <person name="Lu D."/>
            <person name="Skrede I."/>
            <person name="Drula E."/>
            <person name="Henrissat B."/>
            <person name="Morin E."/>
            <person name="Kohler A."/>
            <person name="Barry K."/>
            <person name="LaButti K."/>
            <person name="Morin E."/>
            <person name="Salamov A."/>
            <person name="Lipzen A."/>
            <person name="Mereny Z."/>
            <person name="Hegedus B."/>
            <person name="Baldrian P."/>
            <person name="Stursova M."/>
            <person name="Weitz H."/>
            <person name="Taylor A."/>
            <person name="Grigoriev I.V."/>
            <person name="Nagy L.G."/>
            <person name="Martin F."/>
            <person name="Kauserud H."/>
        </authorList>
    </citation>
    <scope>NUCLEOTIDE SEQUENCE</scope>
    <source>
        <strain evidence="2">9144</strain>
    </source>
</reference>
<dbReference type="AlphaFoldDB" id="A0AAD6VCD2"/>
<comment type="caution">
    <text evidence="2">The sequence shown here is derived from an EMBL/GenBank/DDBJ whole genome shotgun (WGS) entry which is preliminary data.</text>
</comment>
<name>A0AAD6VCD2_9AGAR</name>
<dbReference type="EMBL" id="JARJCW010000042">
    <property type="protein sequence ID" value="KAJ7205834.1"/>
    <property type="molecule type" value="Genomic_DNA"/>
</dbReference>